<feature type="region of interest" description="Disordered" evidence="1">
    <location>
        <begin position="1"/>
        <end position="58"/>
    </location>
</feature>
<keyword evidence="2" id="KW-0472">Membrane</keyword>
<keyword evidence="2" id="KW-1133">Transmembrane helix</keyword>
<dbReference type="Proteomes" id="UP000001699">
    <property type="component" value="Unassembled WGS sequence"/>
</dbReference>
<dbReference type="VEuPathDB" id="FungiDB:AFUB_096940"/>
<keyword evidence="4" id="KW-1185">Reference proteome</keyword>
<name>B0YDV7_ASPFC</name>
<dbReference type="HOGENOM" id="CLU_1594158_0_0_1"/>
<evidence type="ECO:0000256" key="2">
    <source>
        <dbReference type="SAM" id="Phobius"/>
    </source>
</evidence>
<sequence length="184" mass="20497">MAPHKVVEGSPTQQIISDHVWKRKRPETDYERWQREQDESYEPGGRPQYGPPNEFPKDDYVADGTEEVLHGQHYSVEHRGPSHGYFVSSTAPAKPITSEGSIISTARKGLHLGDETFMGSLLFFAVLLMISFVVSKSIKRGCRSLPLPRSDTLDRPGLDDKQARISFVSCSALVSMYGVMRGAS</sequence>
<evidence type="ECO:0000313" key="4">
    <source>
        <dbReference type="Proteomes" id="UP000001699"/>
    </source>
</evidence>
<gene>
    <name evidence="3" type="ORF">AFUB_096940</name>
</gene>
<dbReference type="AlphaFoldDB" id="B0YDV7"/>
<accession>B0YDV7</accession>
<dbReference type="OrthoDB" id="4487168at2759"/>
<organism evidence="3 4">
    <name type="scientific">Aspergillus fumigatus (strain CBS 144.89 / FGSC A1163 / CEA10)</name>
    <name type="common">Neosartorya fumigata</name>
    <dbReference type="NCBI Taxonomy" id="451804"/>
    <lineage>
        <taxon>Eukaryota</taxon>
        <taxon>Fungi</taxon>
        <taxon>Dikarya</taxon>
        <taxon>Ascomycota</taxon>
        <taxon>Pezizomycotina</taxon>
        <taxon>Eurotiomycetes</taxon>
        <taxon>Eurotiomycetidae</taxon>
        <taxon>Eurotiales</taxon>
        <taxon>Aspergillaceae</taxon>
        <taxon>Aspergillus</taxon>
        <taxon>Aspergillus subgen. Fumigati</taxon>
    </lineage>
</organism>
<dbReference type="EMBL" id="DS499602">
    <property type="protein sequence ID" value="EDP47841.1"/>
    <property type="molecule type" value="Genomic_DNA"/>
</dbReference>
<feature type="compositionally biased region" description="Basic and acidic residues" evidence="1">
    <location>
        <begin position="26"/>
        <end position="38"/>
    </location>
</feature>
<evidence type="ECO:0000313" key="3">
    <source>
        <dbReference type="EMBL" id="EDP47841.1"/>
    </source>
</evidence>
<reference evidence="3 4" key="1">
    <citation type="journal article" date="2008" name="PLoS Genet.">
        <title>Genomic islands in the pathogenic filamentous fungus Aspergillus fumigatus.</title>
        <authorList>
            <person name="Fedorova N.D."/>
            <person name="Khaldi N."/>
            <person name="Joardar V.S."/>
            <person name="Maiti R."/>
            <person name="Amedeo P."/>
            <person name="Anderson M.J."/>
            <person name="Crabtree J."/>
            <person name="Silva J.C."/>
            <person name="Badger J.H."/>
            <person name="Albarraq A."/>
            <person name="Angiuoli S."/>
            <person name="Bussey H."/>
            <person name="Bowyer P."/>
            <person name="Cotty P.J."/>
            <person name="Dyer P.S."/>
            <person name="Egan A."/>
            <person name="Galens K."/>
            <person name="Fraser-Liggett C.M."/>
            <person name="Haas B.J."/>
            <person name="Inman J.M."/>
            <person name="Kent R."/>
            <person name="Lemieux S."/>
            <person name="Malavazi I."/>
            <person name="Orvis J."/>
            <person name="Roemer T."/>
            <person name="Ronning C.M."/>
            <person name="Sundaram J.P."/>
            <person name="Sutton G."/>
            <person name="Turner G."/>
            <person name="Venter J.C."/>
            <person name="White O.R."/>
            <person name="Whitty B.R."/>
            <person name="Youngman P."/>
            <person name="Wolfe K.H."/>
            <person name="Goldman G.H."/>
            <person name="Wortman J.R."/>
            <person name="Jiang B."/>
            <person name="Denning D.W."/>
            <person name="Nierman W.C."/>
        </authorList>
    </citation>
    <scope>NUCLEOTIDE SEQUENCE [LARGE SCALE GENOMIC DNA]</scope>
    <source>
        <strain evidence="4">CBS 144.89 / FGSC A1163 / CEA10</strain>
    </source>
</reference>
<evidence type="ECO:0000256" key="1">
    <source>
        <dbReference type="SAM" id="MobiDB-lite"/>
    </source>
</evidence>
<feature type="transmembrane region" description="Helical" evidence="2">
    <location>
        <begin position="117"/>
        <end position="135"/>
    </location>
</feature>
<proteinExistence type="predicted"/>
<protein>
    <submittedName>
        <fullName evidence="3">Uncharacterized protein</fullName>
    </submittedName>
</protein>
<keyword evidence="2" id="KW-0812">Transmembrane</keyword>